<reference evidence="2" key="1">
    <citation type="journal article" date="2020" name="Stud. Mycol.">
        <title>101 Dothideomycetes genomes: a test case for predicting lifestyles and emergence of pathogens.</title>
        <authorList>
            <person name="Haridas S."/>
            <person name="Albert R."/>
            <person name="Binder M."/>
            <person name="Bloem J."/>
            <person name="Labutti K."/>
            <person name="Salamov A."/>
            <person name="Andreopoulos B."/>
            <person name="Baker S."/>
            <person name="Barry K."/>
            <person name="Bills G."/>
            <person name="Bluhm B."/>
            <person name="Cannon C."/>
            <person name="Castanera R."/>
            <person name="Culley D."/>
            <person name="Daum C."/>
            <person name="Ezra D."/>
            <person name="Gonzalez J."/>
            <person name="Henrissat B."/>
            <person name="Kuo A."/>
            <person name="Liang C."/>
            <person name="Lipzen A."/>
            <person name="Lutzoni F."/>
            <person name="Magnuson J."/>
            <person name="Mondo S."/>
            <person name="Nolan M."/>
            <person name="Ohm R."/>
            <person name="Pangilinan J."/>
            <person name="Park H.-J."/>
            <person name="Ramirez L."/>
            <person name="Alfaro M."/>
            <person name="Sun H."/>
            <person name="Tritt A."/>
            <person name="Yoshinaga Y."/>
            <person name="Zwiers L.-H."/>
            <person name="Turgeon B."/>
            <person name="Goodwin S."/>
            <person name="Spatafora J."/>
            <person name="Crous P."/>
            <person name="Grigoriev I."/>
        </authorList>
    </citation>
    <scope>NUCLEOTIDE SEQUENCE</scope>
    <source>
        <strain evidence="2">CBS 123094</strain>
    </source>
</reference>
<dbReference type="AlphaFoldDB" id="A0A6A5WW42"/>
<dbReference type="EMBL" id="ML977567">
    <property type="protein sequence ID" value="KAF2004361.1"/>
    <property type="molecule type" value="Genomic_DNA"/>
</dbReference>
<proteinExistence type="predicted"/>
<keyword evidence="3" id="KW-1185">Reference proteome</keyword>
<dbReference type="Proteomes" id="UP000799779">
    <property type="component" value="Unassembled WGS sequence"/>
</dbReference>
<sequence length="59" mass="6187">MQQDMRVLANQVMAVTHHLGGKQTPTPRPAAGAAKLRPSPPPQSAALPVPLSPPLNSRT</sequence>
<evidence type="ECO:0000256" key="1">
    <source>
        <dbReference type="SAM" id="MobiDB-lite"/>
    </source>
</evidence>
<evidence type="ECO:0000313" key="3">
    <source>
        <dbReference type="Proteomes" id="UP000799779"/>
    </source>
</evidence>
<accession>A0A6A5WW42</accession>
<name>A0A6A5WW42_9PLEO</name>
<protein>
    <submittedName>
        <fullName evidence="2">Uncharacterized protein</fullName>
    </submittedName>
</protein>
<gene>
    <name evidence="2" type="ORF">P154DRAFT_572022</name>
</gene>
<organism evidence="2 3">
    <name type="scientific">Amniculicola lignicola CBS 123094</name>
    <dbReference type="NCBI Taxonomy" id="1392246"/>
    <lineage>
        <taxon>Eukaryota</taxon>
        <taxon>Fungi</taxon>
        <taxon>Dikarya</taxon>
        <taxon>Ascomycota</taxon>
        <taxon>Pezizomycotina</taxon>
        <taxon>Dothideomycetes</taxon>
        <taxon>Pleosporomycetidae</taxon>
        <taxon>Pleosporales</taxon>
        <taxon>Amniculicolaceae</taxon>
        <taxon>Amniculicola</taxon>
    </lineage>
</organism>
<feature type="region of interest" description="Disordered" evidence="1">
    <location>
        <begin position="16"/>
        <end position="59"/>
    </location>
</feature>
<evidence type="ECO:0000313" key="2">
    <source>
        <dbReference type="EMBL" id="KAF2004361.1"/>
    </source>
</evidence>